<keyword evidence="2" id="KW-1185">Reference proteome</keyword>
<proteinExistence type="predicted"/>
<dbReference type="EMBL" id="BOQN01000003">
    <property type="protein sequence ID" value="GIM88486.1"/>
    <property type="molecule type" value="Genomic_DNA"/>
</dbReference>
<gene>
    <name evidence="1" type="ORF">Ato02nite_002790</name>
</gene>
<dbReference type="RefSeq" id="WP_213004470.1">
    <property type="nucleotide sequence ID" value="NZ_BOQN01000003.1"/>
</dbReference>
<organism evidence="1 2">
    <name type="scientific">Paractinoplanes toevensis</name>
    <dbReference type="NCBI Taxonomy" id="571911"/>
    <lineage>
        <taxon>Bacteria</taxon>
        <taxon>Bacillati</taxon>
        <taxon>Actinomycetota</taxon>
        <taxon>Actinomycetes</taxon>
        <taxon>Micromonosporales</taxon>
        <taxon>Micromonosporaceae</taxon>
        <taxon>Paractinoplanes</taxon>
    </lineage>
</organism>
<evidence type="ECO:0000313" key="2">
    <source>
        <dbReference type="Proteomes" id="UP000677082"/>
    </source>
</evidence>
<accession>A0A919T5Q2</accession>
<protein>
    <submittedName>
        <fullName evidence="1">Uncharacterized protein</fullName>
    </submittedName>
</protein>
<reference evidence="1 2" key="1">
    <citation type="submission" date="2021-03" db="EMBL/GenBank/DDBJ databases">
        <title>Whole genome shotgun sequence of Actinoplanes toevensis NBRC 105298.</title>
        <authorList>
            <person name="Komaki H."/>
            <person name="Tamura T."/>
        </authorList>
    </citation>
    <scope>NUCLEOTIDE SEQUENCE [LARGE SCALE GENOMIC DNA]</scope>
    <source>
        <strain evidence="1 2">NBRC 105298</strain>
    </source>
</reference>
<dbReference type="Proteomes" id="UP000677082">
    <property type="component" value="Unassembled WGS sequence"/>
</dbReference>
<sequence>MQLSRRLRDARTTLANRRTMRVAHRRLADELASFRTTAERAELDELLSRHSSEETEQIRAILYRQDLERQQSAVRQTAGLGGYLG</sequence>
<name>A0A919T5Q2_9ACTN</name>
<dbReference type="AlphaFoldDB" id="A0A919T5Q2"/>
<evidence type="ECO:0000313" key="1">
    <source>
        <dbReference type="EMBL" id="GIM88486.1"/>
    </source>
</evidence>
<comment type="caution">
    <text evidence="1">The sequence shown here is derived from an EMBL/GenBank/DDBJ whole genome shotgun (WGS) entry which is preliminary data.</text>
</comment>